<evidence type="ECO:0000313" key="2">
    <source>
        <dbReference type="Proteomes" id="UP000275408"/>
    </source>
</evidence>
<gene>
    <name evidence="1" type="ORF">pdam_00022255</name>
</gene>
<dbReference type="AlphaFoldDB" id="A0A3M6U0J4"/>
<keyword evidence="2" id="KW-1185">Reference proteome</keyword>
<reference evidence="1 2" key="1">
    <citation type="journal article" date="2018" name="Sci. Rep.">
        <title>Comparative analysis of the Pocillopora damicornis genome highlights role of immune system in coral evolution.</title>
        <authorList>
            <person name="Cunning R."/>
            <person name="Bay R.A."/>
            <person name="Gillette P."/>
            <person name="Baker A.C."/>
            <person name="Traylor-Knowles N."/>
        </authorList>
    </citation>
    <scope>NUCLEOTIDE SEQUENCE [LARGE SCALE GENOMIC DNA]</scope>
    <source>
        <strain evidence="1">RSMAS</strain>
        <tissue evidence="1">Whole animal</tissue>
    </source>
</reference>
<proteinExistence type="predicted"/>
<dbReference type="EMBL" id="RCHS01002472">
    <property type="protein sequence ID" value="RMX47182.1"/>
    <property type="molecule type" value="Genomic_DNA"/>
</dbReference>
<evidence type="ECO:0000313" key="1">
    <source>
        <dbReference type="EMBL" id="RMX47182.1"/>
    </source>
</evidence>
<dbReference type="Proteomes" id="UP000275408">
    <property type="component" value="Unassembled WGS sequence"/>
</dbReference>
<organism evidence="1 2">
    <name type="scientific">Pocillopora damicornis</name>
    <name type="common">Cauliflower coral</name>
    <name type="synonym">Millepora damicornis</name>
    <dbReference type="NCBI Taxonomy" id="46731"/>
    <lineage>
        <taxon>Eukaryota</taxon>
        <taxon>Metazoa</taxon>
        <taxon>Cnidaria</taxon>
        <taxon>Anthozoa</taxon>
        <taxon>Hexacorallia</taxon>
        <taxon>Scleractinia</taxon>
        <taxon>Astrocoeniina</taxon>
        <taxon>Pocilloporidae</taxon>
        <taxon>Pocillopora</taxon>
    </lineage>
</organism>
<sequence>MGGFGNVCVSIVIRNILAVSYQLRNKPYSFRFIQKRYKVRMRKASLQKASLFNSRSIPTQEKH</sequence>
<name>A0A3M6U0J4_POCDA</name>
<accession>A0A3M6U0J4</accession>
<protein>
    <submittedName>
        <fullName evidence="1">Uncharacterized protein</fullName>
    </submittedName>
</protein>
<comment type="caution">
    <text evidence="1">The sequence shown here is derived from an EMBL/GenBank/DDBJ whole genome shotgun (WGS) entry which is preliminary data.</text>
</comment>